<dbReference type="InterPro" id="IPR006652">
    <property type="entry name" value="Kelch_1"/>
</dbReference>
<evidence type="ECO:0000313" key="2">
    <source>
        <dbReference type="EMBL" id="CAH1392632.1"/>
    </source>
</evidence>
<dbReference type="OrthoDB" id="45365at2759"/>
<dbReference type="Proteomes" id="UP001152798">
    <property type="component" value="Chromosome 2"/>
</dbReference>
<keyword evidence="1" id="KW-0880">Kelch repeat</keyword>
<evidence type="ECO:0000313" key="3">
    <source>
        <dbReference type="Proteomes" id="UP001152798"/>
    </source>
</evidence>
<dbReference type="SUPFAM" id="SSF117281">
    <property type="entry name" value="Kelch motif"/>
    <property type="match status" value="1"/>
</dbReference>
<dbReference type="SMART" id="SM00612">
    <property type="entry name" value="Kelch"/>
    <property type="match status" value="3"/>
</dbReference>
<evidence type="ECO:0000256" key="1">
    <source>
        <dbReference type="ARBA" id="ARBA00022441"/>
    </source>
</evidence>
<dbReference type="EMBL" id="OV725078">
    <property type="protein sequence ID" value="CAH1392632.1"/>
    <property type="molecule type" value="Genomic_DNA"/>
</dbReference>
<name>A0A9P0E5E4_NEZVI</name>
<dbReference type="Gene3D" id="2.120.10.80">
    <property type="entry name" value="Kelch-type beta propeller"/>
    <property type="match status" value="2"/>
</dbReference>
<dbReference type="Pfam" id="PF01344">
    <property type="entry name" value="Kelch_1"/>
    <property type="match status" value="4"/>
</dbReference>
<gene>
    <name evidence="2" type="ORF">NEZAVI_LOCUS3420</name>
</gene>
<proteinExistence type="predicted"/>
<evidence type="ECO:0008006" key="4">
    <source>
        <dbReference type="Google" id="ProtNLM"/>
    </source>
</evidence>
<dbReference type="PANTHER" id="PTHR45632">
    <property type="entry name" value="LD33804P"/>
    <property type="match status" value="1"/>
</dbReference>
<accession>A0A9P0E5E4</accession>
<dbReference type="InterPro" id="IPR015915">
    <property type="entry name" value="Kelch-typ_b-propeller"/>
</dbReference>
<dbReference type="PANTHER" id="PTHR45632:SF26">
    <property type="entry name" value="BTB DOMAIN-CONTAINING PROTEIN"/>
    <property type="match status" value="1"/>
</dbReference>
<dbReference type="AlphaFoldDB" id="A0A9P0E5E4"/>
<keyword evidence="3" id="KW-1185">Reference proteome</keyword>
<protein>
    <recommendedName>
        <fullName evidence="4">Kelch repeat protein</fullName>
    </recommendedName>
</protein>
<reference evidence="2" key="1">
    <citation type="submission" date="2022-01" db="EMBL/GenBank/DDBJ databases">
        <authorList>
            <person name="King R."/>
        </authorList>
    </citation>
    <scope>NUCLEOTIDE SEQUENCE</scope>
</reference>
<organism evidence="2 3">
    <name type="scientific">Nezara viridula</name>
    <name type="common">Southern green stink bug</name>
    <name type="synonym">Cimex viridulus</name>
    <dbReference type="NCBI Taxonomy" id="85310"/>
    <lineage>
        <taxon>Eukaryota</taxon>
        <taxon>Metazoa</taxon>
        <taxon>Ecdysozoa</taxon>
        <taxon>Arthropoda</taxon>
        <taxon>Hexapoda</taxon>
        <taxon>Insecta</taxon>
        <taxon>Pterygota</taxon>
        <taxon>Neoptera</taxon>
        <taxon>Paraneoptera</taxon>
        <taxon>Hemiptera</taxon>
        <taxon>Heteroptera</taxon>
        <taxon>Panheteroptera</taxon>
        <taxon>Pentatomomorpha</taxon>
        <taxon>Pentatomoidea</taxon>
        <taxon>Pentatomidae</taxon>
        <taxon>Pentatominae</taxon>
        <taxon>Nezara</taxon>
    </lineage>
</organism>
<sequence>MKLRMAVSKTGSSTIEAYSPRHNSWSHVTSLPHRRLQSGVAALGQKLFVVGGRDGLKTLSTIDFLDLEAKLWLNIAPMSTSRHGLGVTTMEPNGPLYAVGGHDGWSYLNTVERWDPDTGEWLYVVGGRDGIACLKSMEAYDPLSDKWTSCTPMSKRRGGVAVAVLDGYLYALGGHDVPTCNSAARFSCVERY</sequence>